<gene>
    <name evidence="2" type="ORF">DW270_11510</name>
</gene>
<dbReference type="RefSeq" id="WP_118263131.1">
    <property type="nucleotide sequence ID" value="NZ_QRIA01000015.1"/>
</dbReference>
<proteinExistence type="predicted"/>
<dbReference type="AlphaFoldDB" id="A0A414SDY1"/>
<evidence type="ECO:0000256" key="1">
    <source>
        <dbReference type="SAM" id="SignalP"/>
    </source>
</evidence>
<protein>
    <submittedName>
        <fullName evidence="2">Cyclic lactone autoinducer peptide</fullName>
    </submittedName>
</protein>
<dbReference type="EMBL" id="QRIA01000015">
    <property type="protein sequence ID" value="RHG17489.1"/>
    <property type="molecule type" value="Genomic_DNA"/>
</dbReference>
<feature type="chain" id="PRO_5019406888" evidence="1">
    <location>
        <begin position="26"/>
        <end position="49"/>
    </location>
</feature>
<feature type="signal peptide" evidence="1">
    <location>
        <begin position="1"/>
        <end position="25"/>
    </location>
</feature>
<sequence length="49" mass="5708">MKKCVKKVNMMSSVTTLALLITTFAANMKCVYIFHQPEQNEKIKTLRKF</sequence>
<organism evidence="2 3">
    <name type="scientific">Mediterraneibacter gnavus</name>
    <name type="common">Ruminococcus gnavus</name>
    <dbReference type="NCBI Taxonomy" id="33038"/>
    <lineage>
        <taxon>Bacteria</taxon>
        <taxon>Bacillati</taxon>
        <taxon>Bacillota</taxon>
        <taxon>Clostridia</taxon>
        <taxon>Lachnospirales</taxon>
        <taxon>Lachnospiraceae</taxon>
        <taxon>Mediterraneibacter</taxon>
    </lineage>
</organism>
<dbReference type="Proteomes" id="UP000285697">
    <property type="component" value="Unassembled WGS sequence"/>
</dbReference>
<reference evidence="2 3" key="1">
    <citation type="submission" date="2018-08" db="EMBL/GenBank/DDBJ databases">
        <title>A genome reference for cultivated species of the human gut microbiota.</title>
        <authorList>
            <person name="Zou Y."/>
            <person name="Xue W."/>
            <person name="Luo G."/>
        </authorList>
    </citation>
    <scope>NUCLEOTIDE SEQUENCE [LARGE SCALE GENOMIC DNA]</scope>
    <source>
        <strain evidence="2 3">AM22-7AC</strain>
    </source>
</reference>
<dbReference type="NCBIfam" id="TIGR04223">
    <property type="entry name" value="quorum_AgrD"/>
    <property type="match status" value="1"/>
</dbReference>
<evidence type="ECO:0000313" key="3">
    <source>
        <dbReference type="Proteomes" id="UP000285697"/>
    </source>
</evidence>
<dbReference type="InterPro" id="IPR009229">
    <property type="entry name" value="AgrD"/>
</dbReference>
<accession>A0A414SDY1</accession>
<keyword evidence="1" id="KW-0732">Signal</keyword>
<name>A0A414SDY1_MEDGN</name>
<evidence type="ECO:0000313" key="2">
    <source>
        <dbReference type="EMBL" id="RHG17489.1"/>
    </source>
</evidence>
<comment type="caution">
    <text evidence="2">The sequence shown here is derived from an EMBL/GenBank/DDBJ whole genome shotgun (WGS) entry which is preliminary data.</text>
</comment>